<name>A0A8J8B7B8_9RHOB</name>
<dbReference type="RefSeq" id="WP_212536219.1">
    <property type="nucleotide sequence ID" value="NZ_JAGTUU010000003.1"/>
</dbReference>
<comment type="caution">
    <text evidence="2">The sequence shown here is derived from an EMBL/GenBank/DDBJ whole genome shotgun (WGS) entry which is preliminary data.</text>
</comment>
<evidence type="ECO:0000313" key="3">
    <source>
        <dbReference type="Proteomes" id="UP000681356"/>
    </source>
</evidence>
<dbReference type="AlphaFoldDB" id="A0A8J8B7B8"/>
<accession>A0A8J8B7B8</accession>
<protein>
    <submittedName>
        <fullName evidence="2">Uncharacterized protein</fullName>
    </submittedName>
</protein>
<dbReference type="EMBL" id="JAGTUU010000003">
    <property type="protein sequence ID" value="MBS0124262.1"/>
    <property type="molecule type" value="Genomic_DNA"/>
</dbReference>
<sequence length="59" mass="6531">MIGQTFGRAPFLRLHGDLDEMREALGECGPHDALGHRGKSAEDRTRAEKPRALETARTT</sequence>
<feature type="region of interest" description="Disordered" evidence="1">
    <location>
        <begin position="29"/>
        <end position="59"/>
    </location>
</feature>
<dbReference type="Proteomes" id="UP000681356">
    <property type="component" value="Unassembled WGS sequence"/>
</dbReference>
<keyword evidence="3" id="KW-1185">Reference proteome</keyword>
<evidence type="ECO:0000256" key="1">
    <source>
        <dbReference type="SAM" id="MobiDB-lite"/>
    </source>
</evidence>
<organism evidence="2 3">
    <name type="scientific">Thetidibacter halocola</name>
    <dbReference type="NCBI Taxonomy" id="2827239"/>
    <lineage>
        <taxon>Bacteria</taxon>
        <taxon>Pseudomonadati</taxon>
        <taxon>Pseudomonadota</taxon>
        <taxon>Alphaproteobacteria</taxon>
        <taxon>Rhodobacterales</taxon>
        <taxon>Roseobacteraceae</taxon>
        <taxon>Thetidibacter</taxon>
    </lineage>
</organism>
<reference evidence="2" key="1">
    <citation type="submission" date="2021-04" db="EMBL/GenBank/DDBJ databases">
        <authorList>
            <person name="Yoon J."/>
        </authorList>
    </citation>
    <scope>NUCLEOTIDE SEQUENCE</scope>
    <source>
        <strain evidence="2">KMU-90</strain>
    </source>
</reference>
<proteinExistence type="predicted"/>
<evidence type="ECO:0000313" key="2">
    <source>
        <dbReference type="EMBL" id="MBS0124262.1"/>
    </source>
</evidence>
<gene>
    <name evidence="2" type="ORF">KB874_08940</name>
</gene>